<evidence type="ECO:0000256" key="5">
    <source>
        <dbReference type="ARBA" id="ARBA00022691"/>
    </source>
</evidence>
<reference evidence="11 12" key="1">
    <citation type="submission" date="2024-03" db="EMBL/GenBank/DDBJ databases">
        <authorList>
            <person name="Brejova B."/>
        </authorList>
    </citation>
    <scope>NUCLEOTIDE SEQUENCE [LARGE SCALE GENOMIC DNA]</scope>
    <source>
        <strain evidence="11 12">CBS 14171</strain>
    </source>
</reference>
<evidence type="ECO:0000256" key="4">
    <source>
        <dbReference type="ARBA" id="ARBA00022679"/>
    </source>
</evidence>
<feature type="compositionally biased region" description="Basic and acidic residues" evidence="9">
    <location>
        <begin position="56"/>
        <end position="69"/>
    </location>
</feature>
<feature type="compositionally biased region" description="Basic and acidic residues" evidence="9">
    <location>
        <begin position="25"/>
        <end position="39"/>
    </location>
</feature>
<evidence type="ECO:0000313" key="12">
    <source>
        <dbReference type="Proteomes" id="UP001497383"/>
    </source>
</evidence>
<dbReference type="PANTHER" id="PTHR13563">
    <property type="entry name" value="TRNA (GUANINE-9-) METHYLTRANSFERASE"/>
    <property type="match status" value="1"/>
</dbReference>
<evidence type="ECO:0000256" key="2">
    <source>
        <dbReference type="ARBA" id="ARBA00020451"/>
    </source>
</evidence>
<comment type="catalytic activity">
    <reaction evidence="8">
        <text>guanosine(9) in tRNA + S-adenosyl-L-methionine = N(1)-methylguanosine(9) in tRNA + S-adenosyl-L-homocysteine + H(+)</text>
        <dbReference type="Rhea" id="RHEA:43156"/>
        <dbReference type="Rhea" id="RHEA-COMP:10367"/>
        <dbReference type="Rhea" id="RHEA-COMP:10368"/>
        <dbReference type="ChEBI" id="CHEBI:15378"/>
        <dbReference type="ChEBI" id="CHEBI:57856"/>
        <dbReference type="ChEBI" id="CHEBI:59789"/>
        <dbReference type="ChEBI" id="CHEBI:73542"/>
        <dbReference type="ChEBI" id="CHEBI:74269"/>
        <dbReference type="EC" id="2.1.1.221"/>
    </reaction>
</comment>
<dbReference type="InterPro" id="IPR028564">
    <property type="entry name" value="MT_TRM10-typ"/>
</dbReference>
<keyword evidence="4" id="KW-0808">Transferase</keyword>
<evidence type="ECO:0000313" key="11">
    <source>
        <dbReference type="EMBL" id="CAK9439721.1"/>
    </source>
</evidence>
<name>A0ABP0ZN95_9ASCO</name>
<gene>
    <name evidence="11" type="ORF">LODBEIA_P38210</name>
</gene>
<keyword evidence="5" id="KW-0949">S-adenosyl-L-methionine</keyword>
<dbReference type="InterPro" id="IPR007356">
    <property type="entry name" value="tRNA_m1G_MeTrfase_euk"/>
</dbReference>
<keyword evidence="3" id="KW-0489">Methyltransferase</keyword>
<dbReference type="Gene3D" id="3.40.1280.30">
    <property type="match status" value="1"/>
</dbReference>
<evidence type="ECO:0000256" key="8">
    <source>
        <dbReference type="ARBA" id="ARBA00048434"/>
    </source>
</evidence>
<dbReference type="RefSeq" id="XP_066830759.1">
    <property type="nucleotide sequence ID" value="XM_066973974.1"/>
</dbReference>
<dbReference type="PROSITE" id="PS51675">
    <property type="entry name" value="SAM_MT_TRM10"/>
    <property type="match status" value="1"/>
</dbReference>
<dbReference type="PANTHER" id="PTHR13563:SF13">
    <property type="entry name" value="TRNA METHYLTRANSFERASE 10 HOMOLOG A"/>
    <property type="match status" value="1"/>
</dbReference>
<keyword evidence="12" id="KW-1185">Reference proteome</keyword>
<proteinExistence type="predicted"/>
<feature type="region of interest" description="Disordered" evidence="9">
    <location>
        <begin position="1"/>
        <end position="89"/>
    </location>
</feature>
<accession>A0ABP0ZN95</accession>
<evidence type="ECO:0000259" key="10">
    <source>
        <dbReference type="PROSITE" id="PS51675"/>
    </source>
</evidence>
<organism evidence="11 12">
    <name type="scientific">Lodderomyces beijingensis</name>
    <dbReference type="NCBI Taxonomy" id="1775926"/>
    <lineage>
        <taxon>Eukaryota</taxon>
        <taxon>Fungi</taxon>
        <taxon>Dikarya</taxon>
        <taxon>Ascomycota</taxon>
        <taxon>Saccharomycotina</taxon>
        <taxon>Pichiomycetes</taxon>
        <taxon>Debaryomycetaceae</taxon>
        <taxon>Candida/Lodderomyces clade</taxon>
        <taxon>Lodderomyces</taxon>
    </lineage>
</organism>
<dbReference type="GeneID" id="92209017"/>
<feature type="compositionally biased region" description="Basic residues" evidence="9">
    <location>
        <begin position="70"/>
        <end position="81"/>
    </location>
</feature>
<dbReference type="Proteomes" id="UP001497383">
    <property type="component" value="Chromosome 4"/>
</dbReference>
<evidence type="ECO:0000256" key="7">
    <source>
        <dbReference type="ARBA" id="ARBA00032166"/>
    </source>
</evidence>
<dbReference type="InterPro" id="IPR016653">
    <property type="entry name" value="TRM10/TRM10A"/>
</dbReference>
<dbReference type="InterPro" id="IPR038459">
    <property type="entry name" value="MT_TRM10-typ_sf"/>
</dbReference>
<evidence type="ECO:0000256" key="3">
    <source>
        <dbReference type="ARBA" id="ARBA00022603"/>
    </source>
</evidence>
<dbReference type="EMBL" id="OZ022408">
    <property type="protein sequence ID" value="CAK9439721.1"/>
    <property type="molecule type" value="Genomic_DNA"/>
</dbReference>
<evidence type="ECO:0000256" key="1">
    <source>
        <dbReference type="ARBA" id="ARBA00012797"/>
    </source>
</evidence>
<evidence type="ECO:0000256" key="6">
    <source>
        <dbReference type="ARBA" id="ARBA00031792"/>
    </source>
</evidence>
<feature type="region of interest" description="Disordered" evidence="9">
    <location>
        <begin position="286"/>
        <end position="311"/>
    </location>
</feature>
<sequence length="311" mass="36491">MQTHSDPHSPEPTKAPSIAGPPSHTEIERRREQRQREVVPEGLSRRQWKKQLKQQQWEETKDEYRASMREKKKLQRARKRERMQSDQEYRDQLPKIPKTQTPTHVKVIIDCEFDDLMTLKEVISMSNQIRSSYSTMRHCQYNIPIQVVSFNKRLKERYDTVLSDHKAWKGIDFTSESLAEMITSENKDQFVYLTADTEEEVHELVPSQTYIIGGIVDKNRHKNLCVEKARSLGLKVARLPIGKYIKINSREVLVTSHVYEICCRWFETRDWGAAFNKVLPPRKIVKNTEGEDRDVEQGKVPEEEGNSEKDP</sequence>
<dbReference type="PIRSF" id="PIRSF016323">
    <property type="entry name" value="tRNA_m1G_mtfrase_met"/>
    <property type="match status" value="1"/>
</dbReference>
<feature type="domain" description="SAM-dependent MTase TRM10-type" evidence="10">
    <location>
        <begin position="92"/>
        <end position="286"/>
    </location>
</feature>
<feature type="compositionally biased region" description="Basic and acidic residues" evidence="9">
    <location>
        <begin position="1"/>
        <end position="11"/>
    </location>
</feature>
<dbReference type="EC" id="2.1.1.221" evidence="1"/>
<protein>
    <recommendedName>
        <fullName evidence="2">tRNA (guanine(9)-N1)-methyltransferase</fullName>
        <ecNumber evidence="1">2.1.1.221</ecNumber>
    </recommendedName>
    <alternativeName>
        <fullName evidence="7">tRNA methyltransferase 10</fullName>
    </alternativeName>
    <alternativeName>
        <fullName evidence="6">tRNA(m1G9)-methyltransferase</fullName>
    </alternativeName>
</protein>
<dbReference type="CDD" id="cd18089">
    <property type="entry name" value="SPOUT_Trm10-like"/>
    <property type="match status" value="1"/>
</dbReference>
<evidence type="ECO:0000256" key="9">
    <source>
        <dbReference type="SAM" id="MobiDB-lite"/>
    </source>
</evidence>